<dbReference type="RefSeq" id="WP_406761184.1">
    <property type="nucleotide sequence ID" value="NZ_JBJIAB010000011.1"/>
</dbReference>
<evidence type="ECO:0000313" key="4">
    <source>
        <dbReference type="Proteomes" id="UP001623600"/>
    </source>
</evidence>
<comment type="similarity">
    <text evidence="1">Belongs to the plasmid mobilization pre family.</text>
</comment>
<reference evidence="3 4" key="1">
    <citation type="submission" date="2024-11" db="EMBL/GenBank/DDBJ databases">
        <authorList>
            <person name="Heng Y.C."/>
            <person name="Lim A.C.H."/>
            <person name="Lee J.K.Y."/>
            <person name="Kittelmann S."/>
        </authorList>
    </citation>
    <scope>NUCLEOTIDE SEQUENCE [LARGE SCALE GENOMIC DNA]</scope>
    <source>
        <strain evidence="3 4">WILCCON 0112</strain>
    </source>
</reference>
<evidence type="ECO:0000256" key="1">
    <source>
        <dbReference type="ARBA" id="ARBA00010657"/>
    </source>
</evidence>
<gene>
    <name evidence="3" type="primary">mobV</name>
    <name evidence="3" type="ORF">ACJDTP_10880</name>
</gene>
<proteinExistence type="inferred from homology"/>
<feature type="coiled-coil region" evidence="2">
    <location>
        <begin position="248"/>
        <end position="298"/>
    </location>
</feature>
<keyword evidence="2" id="KW-0175">Coiled coil</keyword>
<sequence length="324" mass="38788">MQEKNYSNSEYIKDEYRNERQELEKYNQKVTGASPIRYFCVFRVGKKIKNLNQIEMFEKHMNREMNVFNADPTHRDKNRILIGDKNVHENVKRYIYGIKIRSNANLGVDLVLSAGNRFYYNLPKEEQEIWIQENIKFLKENFGDNCIYACLHMDETTPHLHALIVPKFWNEEKKRYELSSNKYFDGIEKLRDWQDKYADHMNSKFNNLIRGIRGSKARHTDIKTYYNLITKKLDVMNGNQIEAYAKRNFLLEKRLEALEYTLARMNENGDTDKLLRKVNKLEKNNKIYKDTIKEISKKYGIKEKEILELVDKVQGKNNKSEREK</sequence>
<keyword evidence="4" id="KW-1185">Reference proteome</keyword>
<evidence type="ECO:0000256" key="2">
    <source>
        <dbReference type="SAM" id="Coils"/>
    </source>
</evidence>
<organism evidence="3 4">
    <name type="scientific">Candidatus Clostridium helianthi</name>
    <dbReference type="NCBI Taxonomy" id="3381660"/>
    <lineage>
        <taxon>Bacteria</taxon>
        <taxon>Bacillati</taxon>
        <taxon>Bacillota</taxon>
        <taxon>Clostridia</taxon>
        <taxon>Eubacteriales</taxon>
        <taxon>Clostridiaceae</taxon>
        <taxon>Clostridium</taxon>
    </lineage>
</organism>
<dbReference type="EMBL" id="JBJIAB010000011">
    <property type="protein sequence ID" value="MFL0165572.1"/>
    <property type="molecule type" value="Genomic_DNA"/>
</dbReference>
<accession>A0ABW8S5U9</accession>
<dbReference type="Proteomes" id="UP001623600">
    <property type="component" value="Unassembled WGS sequence"/>
</dbReference>
<evidence type="ECO:0000313" key="3">
    <source>
        <dbReference type="EMBL" id="MFL0165572.1"/>
    </source>
</evidence>
<dbReference type="NCBIfam" id="NF041497">
    <property type="entry name" value="MobV"/>
    <property type="match status" value="1"/>
</dbReference>
<dbReference type="Pfam" id="PF01076">
    <property type="entry name" value="Mob_Pre"/>
    <property type="match status" value="1"/>
</dbReference>
<comment type="caution">
    <text evidence="3">The sequence shown here is derived from an EMBL/GenBank/DDBJ whole genome shotgun (WGS) entry which is preliminary data.</text>
</comment>
<protein>
    <submittedName>
        <fullName evidence="3">MobV family relaxase</fullName>
    </submittedName>
</protein>
<name>A0ABW8S5U9_9CLOT</name>
<dbReference type="InterPro" id="IPR001668">
    <property type="entry name" value="Mob_Pre"/>
</dbReference>
<dbReference type="CDD" id="cd17242">
    <property type="entry name" value="MobM_relaxase"/>
    <property type="match status" value="1"/>
</dbReference>
<dbReference type="Gene3D" id="3.30.930.30">
    <property type="match status" value="1"/>
</dbReference>